<protein>
    <recommendedName>
        <fullName evidence="1">DUF7730 domain-containing protein</fullName>
    </recommendedName>
</protein>
<dbReference type="InterPro" id="IPR056632">
    <property type="entry name" value="DUF7730"/>
</dbReference>
<organism evidence="2 3">
    <name type="scientific">Lecanosticta acicola</name>
    <dbReference type="NCBI Taxonomy" id="111012"/>
    <lineage>
        <taxon>Eukaryota</taxon>
        <taxon>Fungi</taxon>
        <taxon>Dikarya</taxon>
        <taxon>Ascomycota</taxon>
        <taxon>Pezizomycotina</taxon>
        <taxon>Dothideomycetes</taxon>
        <taxon>Dothideomycetidae</taxon>
        <taxon>Mycosphaerellales</taxon>
        <taxon>Mycosphaerellaceae</taxon>
        <taxon>Lecanosticta</taxon>
    </lineage>
</organism>
<dbReference type="PANTHER" id="PTHR38790">
    <property type="entry name" value="2EXR DOMAIN-CONTAINING PROTEIN-RELATED"/>
    <property type="match status" value="1"/>
</dbReference>
<keyword evidence="3" id="KW-1185">Reference proteome</keyword>
<comment type="caution">
    <text evidence="2">The sequence shown here is derived from an EMBL/GenBank/DDBJ whole genome shotgun (WGS) entry which is preliminary data.</text>
</comment>
<reference evidence="2" key="1">
    <citation type="submission" date="2023-11" db="EMBL/GenBank/DDBJ databases">
        <authorList>
            <person name="Alioto T."/>
            <person name="Alioto T."/>
            <person name="Gomez Garrido J."/>
        </authorList>
    </citation>
    <scope>NUCLEOTIDE SEQUENCE</scope>
</reference>
<gene>
    <name evidence="2" type="ORF">LECACI_7A009389</name>
</gene>
<dbReference type="Pfam" id="PF24864">
    <property type="entry name" value="DUF7730"/>
    <property type="match status" value="1"/>
</dbReference>
<accession>A0AAI8Z871</accession>
<feature type="domain" description="DUF7730" evidence="1">
    <location>
        <begin position="5"/>
        <end position="116"/>
    </location>
</feature>
<proteinExistence type="predicted"/>
<evidence type="ECO:0000313" key="3">
    <source>
        <dbReference type="Proteomes" id="UP001296104"/>
    </source>
</evidence>
<evidence type="ECO:0000259" key="1">
    <source>
        <dbReference type="Pfam" id="PF24864"/>
    </source>
</evidence>
<dbReference type="Proteomes" id="UP001296104">
    <property type="component" value="Unassembled WGS sequence"/>
</dbReference>
<dbReference type="AlphaFoldDB" id="A0AAI8Z871"/>
<dbReference type="EMBL" id="CAVMBE010000109">
    <property type="protein sequence ID" value="CAK4034231.1"/>
    <property type="molecule type" value="Genomic_DNA"/>
</dbReference>
<sequence length="216" mass="24892">MENTKTSFLDLPPEIRNTIYQLALEKSQSIGIKSSMHRHYERYYKDSTLPKSAKVMPILPLNLSINILRTCKTIHQEATPILYGANRFHFHCCCHFKHFAETIGGASLRYLRELRFAALPNRFVATLAFSHLKACRALEKLTVPHEDMYAHRRWSVPALRATLEVLGRCRGRESGRGVEVCLQNRCGYYSQRQVEDFSEALEREFAGLRVMVKCGQ</sequence>
<name>A0AAI8Z871_9PEZI</name>
<evidence type="ECO:0000313" key="2">
    <source>
        <dbReference type="EMBL" id="CAK4034231.1"/>
    </source>
</evidence>